<sequence length="68" mass="8467">MNCPECKTKMKIQESRHLTYDVKYREYICPDCLKVYNSYEELDKDPLDRKGQEVQMKYIKERWKKRNE</sequence>
<accession>A0A6H1ZTY7</accession>
<dbReference type="AlphaFoldDB" id="A0A6H1ZTY7"/>
<reference evidence="1" key="1">
    <citation type="submission" date="2020-03" db="EMBL/GenBank/DDBJ databases">
        <title>The deep terrestrial virosphere.</title>
        <authorList>
            <person name="Holmfeldt K."/>
            <person name="Nilsson E."/>
            <person name="Simone D."/>
            <person name="Lopez-Fernandez M."/>
            <person name="Wu X."/>
            <person name="de Brujin I."/>
            <person name="Lundin D."/>
            <person name="Andersson A."/>
            <person name="Bertilsson S."/>
            <person name="Dopson M."/>
        </authorList>
    </citation>
    <scope>NUCLEOTIDE SEQUENCE</scope>
    <source>
        <strain evidence="1">TM448A01855</strain>
        <strain evidence="2">TM448B01525</strain>
    </source>
</reference>
<name>A0A6H1ZTY7_9ZZZZ</name>
<evidence type="ECO:0000313" key="2">
    <source>
        <dbReference type="EMBL" id="QJH99201.1"/>
    </source>
</evidence>
<proteinExistence type="predicted"/>
<organism evidence="1">
    <name type="scientific">viral metagenome</name>
    <dbReference type="NCBI Taxonomy" id="1070528"/>
    <lineage>
        <taxon>unclassified sequences</taxon>
        <taxon>metagenomes</taxon>
        <taxon>organismal metagenomes</taxon>
    </lineage>
</organism>
<gene>
    <name evidence="1" type="ORF">TM448A01855_0010</name>
    <name evidence="2" type="ORF">TM448B01525_0007</name>
</gene>
<evidence type="ECO:0000313" key="1">
    <source>
        <dbReference type="EMBL" id="QJA50670.1"/>
    </source>
</evidence>
<dbReference type="EMBL" id="MT144775">
    <property type="protein sequence ID" value="QJH99201.1"/>
    <property type="molecule type" value="Genomic_DNA"/>
</dbReference>
<dbReference type="EMBL" id="MT144210">
    <property type="protein sequence ID" value="QJA50670.1"/>
    <property type="molecule type" value="Genomic_DNA"/>
</dbReference>
<protein>
    <submittedName>
        <fullName evidence="1">Putative transcriptional activator protein</fullName>
    </submittedName>
</protein>